<name>A0AAD9IYQ0_RIDPI</name>
<gene>
    <name evidence="2" type="ORF">NP493_4852g00005</name>
</gene>
<evidence type="ECO:0000313" key="3">
    <source>
        <dbReference type="Proteomes" id="UP001209878"/>
    </source>
</evidence>
<proteinExistence type="predicted"/>
<dbReference type="PANTHER" id="PTHR24046:SF5">
    <property type="entry name" value="EGF-LIKE DOMAIN-CONTAINING PROTEIN"/>
    <property type="match status" value="1"/>
</dbReference>
<protein>
    <recommendedName>
        <fullName evidence="1">Tyrosine-protein kinase ephrin type A/B receptor-like domain-containing protein</fullName>
    </recommendedName>
</protein>
<dbReference type="FunFam" id="2.10.50.10:FF:000018">
    <property type="entry name" value="Sushi, von Willebrand factor type A, EGF and pentraxin domain-containing 1"/>
    <property type="match status" value="1"/>
</dbReference>
<dbReference type="Pfam" id="PF07699">
    <property type="entry name" value="Ephrin_rec_like"/>
    <property type="match status" value="3"/>
</dbReference>
<dbReference type="InterPro" id="IPR009030">
    <property type="entry name" value="Growth_fac_rcpt_cys_sf"/>
</dbReference>
<dbReference type="Gene3D" id="2.10.50.10">
    <property type="entry name" value="Tumor Necrosis Factor Receptor, subunit A, domain 2"/>
    <property type="match status" value="2"/>
</dbReference>
<evidence type="ECO:0000313" key="2">
    <source>
        <dbReference type="EMBL" id="KAK2142520.1"/>
    </source>
</evidence>
<feature type="domain" description="Tyrosine-protein kinase ephrin type A/B receptor-like" evidence="1">
    <location>
        <begin position="37"/>
        <end position="85"/>
    </location>
</feature>
<keyword evidence="3" id="KW-1185">Reference proteome</keyword>
<reference evidence="2" key="1">
    <citation type="journal article" date="2023" name="Mol. Biol. Evol.">
        <title>Third-Generation Sequencing Reveals the Adaptive Role of the Epigenome in Three Deep-Sea Polychaetes.</title>
        <authorList>
            <person name="Perez M."/>
            <person name="Aroh O."/>
            <person name="Sun Y."/>
            <person name="Lan Y."/>
            <person name="Juniper S.K."/>
            <person name="Young C.R."/>
            <person name="Angers B."/>
            <person name="Qian P.Y."/>
        </authorList>
    </citation>
    <scope>NUCLEOTIDE SEQUENCE</scope>
    <source>
        <strain evidence="2">R07B-5</strain>
    </source>
</reference>
<dbReference type="Proteomes" id="UP001209878">
    <property type="component" value="Unassembled WGS sequence"/>
</dbReference>
<dbReference type="InterPro" id="IPR052071">
    <property type="entry name" value="SCUB_EGF-like_domain"/>
</dbReference>
<dbReference type="PANTHER" id="PTHR24046">
    <property type="entry name" value="SIGNAL PEPTIDE, CUB AND EGF-LIKE DOMAIN-CONTAINING"/>
    <property type="match status" value="1"/>
</dbReference>
<evidence type="ECO:0000259" key="1">
    <source>
        <dbReference type="Pfam" id="PF07699"/>
    </source>
</evidence>
<accession>A0AAD9IYQ0</accession>
<dbReference type="SMART" id="SM01411">
    <property type="entry name" value="Ephrin_rec_like"/>
    <property type="match status" value="3"/>
</dbReference>
<dbReference type="SUPFAM" id="SSF57184">
    <property type="entry name" value="Growth factor receptor domain"/>
    <property type="match status" value="1"/>
</dbReference>
<sequence length="235" mass="25311">MPGAKDIDLLTFWIEEEVSCEDGYQAVGDICVKCTVGTFYNNSTKTCDDCPIGYYKEEEEADKKCKECPKGNTTETAGSVSSSDCIDSCPAGNFYNKTSKKCAACGKGYYQPDTGRTYCLACAIGKTTSYQTAKKNAECFGSRTTPGEGGEGEDACSLVMCAAGKFRVGQGPGTCHDCPLGSYRNQSMDNCTSCGDPERWRTDGEGKKSEDDCKCECTLVVYSFNLVVDKSLCCP</sequence>
<dbReference type="GO" id="GO:0007165">
    <property type="term" value="P:signal transduction"/>
    <property type="evidence" value="ECO:0007669"/>
    <property type="project" value="TreeGrafter"/>
</dbReference>
<feature type="domain" description="Tyrosine-protein kinase ephrin type A/B receptor-like" evidence="1">
    <location>
        <begin position="169"/>
        <end position="213"/>
    </location>
</feature>
<feature type="domain" description="Tyrosine-protein kinase ephrin type A/B receptor-like" evidence="1">
    <location>
        <begin position="92"/>
        <end position="139"/>
    </location>
</feature>
<organism evidence="2 3">
    <name type="scientific">Ridgeia piscesae</name>
    <name type="common">Tubeworm</name>
    <dbReference type="NCBI Taxonomy" id="27915"/>
    <lineage>
        <taxon>Eukaryota</taxon>
        <taxon>Metazoa</taxon>
        <taxon>Spiralia</taxon>
        <taxon>Lophotrochozoa</taxon>
        <taxon>Annelida</taxon>
        <taxon>Polychaeta</taxon>
        <taxon>Sedentaria</taxon>
        <taxon>Canalipalpata</taxon>
        <taxon>Sabellida</taxon>
        <taxon>Siboglinidae</taxon>
        <taxon>Ridgeia</taxon>
    </lineage>
</organism>
<dbReference type="InterPro" id="IPR011641">
    <property type="entry name" value="Tyr-kin_ephrin_A/B_rcpt-like"/>
</dbReference>
<dbReference type="GO" id="GO:0005615">
    <property type="term" value="C:extracellular space"/>
    <property type="evidence" value="ECO:0007669"/>
    <property type="project" value="TreeGrafter"/>
</dbReference>
<dbReference type="EMBL" id="JAODUO010004843">
    <property type="protein sequence ID" value="KAK2142520.1"/>
    <property type="molecule type" value="Genomic_DNA"/>
</dbReference>
<dbReference type="AlphaFoldDB" id="A0AAD9IYQ0"/>
<dbReference type="GO" id="GO:0009986">
    <property type="term" value="C:cell surface"/>
    <property type="evidence" value="ECO:0007669"/>
    <property type="project" value="TreeGrafter"/>
</dbReference>
<comment type="caution">
    <text evidence="2">The sequence shown here is derived from an EMBL/GenBank/DDBJ whole genome shotgun (WGS) entry which is preliminary data.</text>
</comment>